<evidence type="ECO:0000259" key="1">
    <source>
        <dbReference type="Pfam" id="PF01683"/>
    </source>
</evidence>
<feature type="domain" description="EB" evidence="1">
    <location>
        <begin position="19"/>
        <end position="63"/>
    </location>
</feature>
<accession>A0A0N5AHW5</accession>
<dbReference type="Pfam" id="PF01683">
    <property type="entry name" value="EB"/>
    <property type="match status" value="6"/>
</dbReference>
<evidence type="ECO:0000313" key="3">
    <source>
        <dbReference type="WBParaSite" id="SMUV_0000398301-mRNA-1"/>
    </source>
</evidence>
<protein>
    <submittedName>
        <fullName evidence="3">EB domain-containing protein</fullName>
    </submittedName>
</protein>
<name>A0A0N5AHW5_9BILA</name>
<evidence type="ECO:0000313" key="2">
    <source>
        <dbReference type="Proteomes" id="UP000046393"/>
    </source>
</evidence>
<dbReference type="InterPro" id="IPR006150">
    <property type="entry name" value="Cys_repeat_1"/>
</dbReference>
<proteinExistence type="predicted"/>
<feature type="domain" description="EB" evidence="1">
    <location>
        <begin position="125"/>
        <end position="163"/>
    </location>
</feature>
<feature type="domain" description="EB" evidence="1">
    <location>
        <begin position="320"/>
        <end position="361"/>
    </location>
</feature>
<reference evidence="3" key="1">
    <citation type="submission" date="2017-02" db="UniProtKB">
        <authorList>
            <consortium name="WormBaseParasite"/>
        </authorList>
    </citation>
    <scope>IDENTIFICATION</scope>
</reference>
<dbReference type="SMART" id="SM00289">
    <property type="entry name" value="WR1"/>
    <property type="match status" value="6"/>
</dbReference>
<feature type="domain" description="EB" evidence="1">
    <location>
        <begin position="73"/>
        <end position="120"/>
    </location>
</feature>
<dbReference type="AlphaFoldDB" id="A0A0N5AHW5"/>
<dbReference type="PANTHER" id="PTHR37157:SF2">
    <property type="entry name" value="EB DOMAIN-CONTAINING PROTEIN-RELATED"/>
    <property type="match status" value="1"/>
</dbReference>
<dbReference type="STRING" id="451379.A0A0N5AHW5"/>
<feature type="domain" description="EB" evidence="1">
    <location>
        <begin position="175"/>
        <end position="226"/>
    </location>
</feature>
<dbReference type="PANTHER" id="PTHR37157">
    <property type="entry name" value="PRION-LIKE-(Q/N-RICH) DOMAIN-BEARING PROTEIN 25"/>
    <property type="match status" value="1"/>
</dbReference>
<dbReference type="Proteomes" id="UP000046393">
    <property type="component" value="Unplaced"/>
</dbReference>
<feature type="domain" description="EB" evidence="1">
    <location>
        <begin position="234"/>
        <end position="285"/>
    </location>
</feature>
<organism evidence="2 3">
    <name type="scientific">Syphacia muris</name>
    <dbReference type="NCBI Taxonomy" id="451379"/>
    <lineage>
        <taxon>Eukaryota</taxon>
        <taxon>Metazoa</taxon>
        <taxon>Ecdysozoa</taxon>
        <taxon>Nematoda</taxon>
        <taxon>Chromadorea</taxon>
        <taxon>Rhabditida</taxon>
        <taxon>Spirurina</taxon>
        <taxon>Oxyuridomorpha</taxon>
        <taxon>Oxyuroidea</taxon>
        <taxon>Oxyuridae</taxon>
        <taxon>Syphacia</taxon>
    </lineage>
</organism>
<dbReference type="InterPro" id="IPR006149">
    <property type="entry name" value="EB_dom"/>
</dbReference>
<keyword evidence="2" id="KW-1185">Reference proteome</keyword>
<sequence>MNYCVFWQNNMCVYYNGNCSANQVYFNGICYDVATIGQRCIIEQQCQGGSSCISNYCQCPTGSRCTSPGGTVCNANQVNINGFCYNTVYVGYACQYTQQCLGGSTCTNGYCQCANGYTQDGINLYVNGYCYNYANIGESCQVSQQCQGGSTCNGRYCQCPTGNMCLTIDASARNCSGNQVLVNGVCYTYAVIGQSCQVTQQCRGNSACSNGICQCPSGTAIYNYVCINNGNGRCSSNQVYVNNQCFNLAQIGEMCYYNDQCLGYSQCTSNYCRCPDNMSVVSGYCESVTSTANCASYQINVNGQCLNQVTIGMECSSTLQCIGLVALNQVCTETAQCMGHGSCINQLCQCTNGQSDVNGLCL</sequence>
<dbReference type="WBParaSite" id="SMUV_0000398301-mRNA-1">
    <property type="protein sequence ID" value="SMUV_0000398301-mRNA-1"/>
    <property type="gene ID" value="SMUV_0000398301"/>
</dbReference>